<dbReference type="EMBL" id="VSSQ01045207">
    <property type="protein sequence ID" value="MPM99090.1"/>
    <property type="molecule type" value="Genomic_DNA"/>
</dbReference>
<evidence type="ECO:0000256" key="1">
    <source>
        <dbReference type="ARBA" id="ARBA00022801"/>
    </source>
</evidence>
<evidence type="ECO:0000313" key="5">
    <source>
        <dbReference type="EMBL" id="MPM99090.1"/>
    </source>
</evidence>
<keyword evidence="2" id="KW-0442">Lipid degradation</keyword>
<name>A0A645EB73_9ZZZZ</name>
<feature type="domain" description="PNPLA" evidence="4">
    <location>
        <begin position="1"/>
        <end position="147"/>
    </location>
</feature>
<evidence type="ECO:0000256" key="3">
    <source>
        <dbReference type="ARBA" id="ARBA00023098"/>
    </source>
</evidence>
<dbReference type="CDD" id="cd07205">
    <property type="entry name" value="Pat_PNPLA6_PNPLA7_NTE1_like"/>
    <property type="match status" value="1"/>
</dbReference>
<dbReference type="PROSITE" id="PS51635">
    <property type="entry name" value="PNPLA"/>
    <property type="match status" value="1"/>
</dbReference>
<evidence type="ECO:0000259" key="4">
    <source>
        <dbReference type="PROSITE" id="PS51635"/>
    </source>
</evidence>
<organism evidence="5">
    <name type="scientific">bioreactor metagenome</name>
    <dbReference type="NCBI Taxonomy" id="1076179"/>
    <lineage>
        <taxon>unclassified sequences</taxon>
        <taxon>metagenomes</taxon>
        <taxon>ecological metagenomes</taxon>
    </lineage>
</organism>
<comment type="caution">
    <text evidence="5">The sequence shown here is derived from an EMBL/GenBank/DDBJ whole genome shotgun (WGS) entry which is preliminary data.</text>
</comment>
<dbReference type="GO" id="GO:0016787">
    <property type="term" value="F:hydrolase activity"/>
    <property type="evidence" value="ECO:0007669"/>
    <property type="project" value="UniProtKB-KW"/>
</dbReference>
<evidence type="ECO:0000256" key="2">
    <source>
        <dbReference type="ARBA" id="ARBA00022963"/>
    </source>
</evidence>
<protein>
    <recommendedName>
        <fullName evidence="4">PNPLA domain-containing protein</fullName>
    </recommendedName>
</protein>
<dbReference type="GO" id="GO:0016042">
    <property type="term" value="P:lipid catabolic process"/>
    <property type="evidence" value="ECO:0007669"/>
    <property type="project" value="UniProtKB-KW"/>
</dbReference>
<gene>
    <name evidence="5" type="ORF">SDC9_146280</name>
</gene>
<reference evidence="5" key="1">
    <citation type="submission" date="2019-08" db="EMBL/GenBank/DDBJ databases">
        <authorList>
            <person name="Kucharzyk K."/>
            <person name="Murdoch R.W."/>
            <person name="Higgins S."/>
            <person name="Loffler F."/>
        </authorList>
    </citation>
    <scope>NUCLEOTIDE SEQUENCE</scope>
</reference>
<dbReference type="Gene3D" id="3.40.1090.10">
    <property type="entry name" value="Cytosolic phospholipase A2 catalytic domain"/>
    <property type="match status" value="2"/>
</dbReference>
<keyword evidence="1" id="KW-0378">Hydrolase</keyword>
<dbReference type="PANTHER" id="PTHR14226">
    <property type="entry name" value="NEUROPATHY TARGET ESTERASE/SWISS CHEESE D.MELANOGASTER"/>
    <property type="match status" value="1"/>
</dbReference>
<dbReference type="PANTHER" id="PTHR14226:SF29">
    <property type="entry name" value="NEUROPATHY TARGET ESTERASE SWS"/>
    <property type="match status" value="1"/>
</dbReference>
<dbReference type="InterPro" id="IPR002641">
    <property type="entry name" value="PNPLA_dom"/>
</dbReference>
<accession>A0A645EB73</accession>
<sequence length="263" mass="29698">MGALRVLEKSGLKPDIIAGTSAGALAGVFYADGYHPDEIAELFRKREFREFVEFTIPRTGLLKNMGLHSFLKKNLRAKRFEELQIPFCAVATDWNRAATVVFSNGDELVDAVVASCSVPVVFSPQAIHGVHYVDGGLLKNFPVSVIRKKCKYVIGINVSLMIPPAAKDNIRTMMERTFNLMSNSNTLFDKAYCDILIETRGIEKYSMFDLHNQETIMEAGYHHAAIKMSEKESWKIVKKCHRHYELVKKIESHIHFFKGGPKS</sequence>
<dbReference type="InterPro" id="IPR050301">
    <property type="entry name" value="NTE"/>
</dbReference>
<dbReference type="InterPro" id="IPR016035">
    <property type="entry name" value="Acyl_Trfase/lysoPLipase"/>
</dbReference>
<dbReference type="SUPFAM" id="SSF52151">
    <property type="entry name" value="FabD/lysophospholipase-like"/>
    <property type="match status" value="1"/>
</dbReference>
<keyword evidence="3" id="KW-0443">Lipid metabolism</keyword>
<dbReference type="Pfam" id="PF01734">
    <property type="entry name" value="Patatin"/>
    <property type="match status" value="1"/>
</dbReference>
<proteinExistence type="predicted"/>
<dbReference type="AlphaFoldDB" id="A0A645EB73"/>